<evidence type="ECO:0000256" key="1">
    <source>
        <dbReference type="ARBA" id="ARBA00022801"/>
    </source>
</evidence>
<dbReference type="InterPro" id="IPR052382">
    <property type="entry name" value="ABHD10_acyl-thioesterase"/>
</dbReference>
<feature type="region of interest" description="Disordered" evidence="2">
    <location>
        <begin position="275"/>
        <end position="321"/>
    </location>
</feature>
<protein>
    <recommendedName>
        <fullName evidence="3">Serine aminopeptidase S33 domain-containing protein</fullName>
    </recommendedName>
</protein>
<dbReference type="SUPFAM" id="SSF53474">
    <property type="entry name" value="alpha/beta-Hydrolases"/>
    <property type="match status" value="1"/>
</dbReference>
<dbReference type="Gene3D" id="3.40.50.1820">
    <property type="entry name" value="alpha/beta hydrolase"/>
    <property type="match status" value="1"/>
</dbReference>
<accession>A0AAD3E4E6</accession>
<evidence type="ECO:0000313" key="4">
    <source>
        <dbReference type="EMBL" id="GFR52392.1"/>
    </source>
</evidence>
<name>A0AAD3E4E6_9CHLO</name>
<organism evidence="4 5">
    <name type="scientific">Astrephomene gubernaculifera</name>
    <dbReference type="NCBI Taxonomy" id="47775"/>
    <lineage>
        <taxon>Eukaryota</taxon>
        <taxon>Viridiplantae</taxon>
        <taxon>Chlorophyta</taxon>
        <taxon>core chlorophytes</taxon>
        <taxon>Chlorophyceae</taxon>
        <taxon>CS clade</taxon>
        <taxon>Chlamydomonadales</taxon>
        <taxon>Astrephomenaceae</taxon>
        <taxon>Astrephomene</taxon>
    </lineage>
</organism>
<evidence type="ECO:0000259" key="3">
    <source>
        <dbReference type="Pfam" id="PF12146"/>
    </source>
</evidence>
<gene>
    <name evidence="4" type="ORF">Agub_g14955</name>
</gene>
<comment type="caution">
    <text evidence="4">The sequence shown here is derived from an EMBL/GenBank/DDBJ whole genome shotgun (WGS) entry which is preliminary data.</text>
</comment>
<feature type="compositionally biased region" description="Polar residues" evidence="2">
    <location>
        <begin position="297"/>
        <end position="315"/>
    </location>
</feature>
<dbReference type="InterPro" id="IPR029058">
    <property type="entry name" value="AB_hydrolase_fold"/>
</dbReference>
<keyword evidence="1" id="KW-0378">Hydrolase</keyword>
<dbReference type="InterPro" id="IPR022742">
    <property type="entry name" value="Hydrolase_4"/>
</dbReference>
<keyword evidence="5" id="KW-1185">Reference proteome</keyword>
<sequence>MPLLTNRGGSILTRHFTSNGHASNVLLVRPIQLHTTNCHPRIQLRAQMVDLEALPLLSLPRGRQGAAVAYRHFLPVSSKPCAAPSPSTDPIPIGSKGSGGPELCILYCNGLKSRMDGTKVRAALQVAASTGSEFVCFDYSGFGASTGRRFESCGLQDWIEDAIALLEQVVVARRVVIVGSSLGAWVALRLAHLASSSATSNTSGSKAGPISSSQSGVSDISAFGNGSPHVGCSSGGNTLAAPTIASLLLVAPAVDFSEVRWAALSVQQQRHVLYGNSSSSSSEECGGDGDGCSSSSTMVQSLGSNPNDDSSSLTGTLDRGGGGIVSLGSPYPLEGGDGVGRAYFEQGRAHLLHCPMGRSQTLAPGVAYLPEALKQQEFSSSGVSLNLCNMERTAAVAAAASPTTLPAAATATVAAGAATMTSPVSCPCPVIIIHGTQDEVVPVSHALLLHEALTASAGTTTTTPTSAAATAASGAEAVARKATAAVMERRQQNTVRLELVAGAGGDHRLSSEEGLRVFCACLRELLLGGGRHWEC</sequence>
<dbReference type="PANTHER" id="PTHR16138:SF7">
    <property type="entry name" value="PALMITOYL-PROTEIN THIOESTERASE ABHD10, MITOCHONDRIAL"/>
    <property type="match status" value="1"/>
</dbReference>
<dbReference type="PANTHER" id="PTHR16138">
    <property type="entry name" value="MYCOPHENOLIC ACID ACYL-GLUCURONIDE ESTERASE, MITOCHONDRIAL"/>
    <property type="match status" value="1"/>
</dbReference>
<dbReference type="Pfam" id="PF12146">
    <property type="entry name" value="Hydrolase_4"/>
    <property type="match status" value="1"/>
</dbReference>
<proteinExistence type="predicted"/>
<evidence type="ECO:0000313" key="5">
    <source>
        <dbReference type="Proteomes" id="UP001054857"/>
    </source>
</evidence>
<feature type="domain" description="Serine aminopeptidase S33" evidence="3">
    <location>
        <begin position="128"/>
        <end position="194"/>
    </location>
</feature>
<dbReference type="EMBL" id="BMAR01000062">
    <property type="protein sequence ID" value="GFR52392.1"/>
    <property type="molecule type" value="Genomic_DNA"/>
</dbReference>
<dbReference type="GO" id="GO:0004553">
    <property type="term" value="F:hydrolase activity, hydrolyzing O-glycosyl compounds"/>
    <property type="evidence" value="ECO:0007669"/>
    <property type="project" value="TreeGrafter"/>
</dbReference>
<dbReference type="Proteomes" id="UP001054857">
    <property type="component" value="Unassembled WGS sequence"/>
</dbReference>
<evidence type="ECO:0000256" key="2">
    <source>
        <dbReference type="SAM" id="MobiDB-lite"/>
    </source>
</evidence>
<dbReference type="AlphaFoldDB" id="A0AAD3E4E6"/>
<reference evidence="4 5" key="1">
    <citation type="journal article" date="2021" name="Sci. Rep.">
        <title>Genome sequencing of the multicellular alga Astrephomene provides insights into convergent evolution of germ-soma differentiation.</title>
        <authorList>
            <person name="Yamashita S."/>
            <person name="Yamamoto K."/>
            <person name="Matsuzaki R."/>
            <person name="Suzuki S."/>
            <person name="Yamaguchi H."/>
            <person name="Hirooka S."/>
            <person name="Minakuchi Y."/>
            <person name="Miyagishima S."/>
            <person name="Kawachi M."/>
            <person name="Toyoda A."/>
            <person name="Nozaki H."/>
        </authorList>
    </citation>
    <scope>NUCLEOTIDE SEQUENCE [LARGE SCALE GENOMIC DNA]</scope>
    <source>
        <strain evidence="4 5">NIES-4017</strain>
    </source>
</reference>